<evidence type="ECO:0000259" key="2">
    <source>
        <dbReference type="Pfam" id="PF25829"/>
    </source>
</evidence>
<dbReference type="PANTHER" id="PTHR33780">
    <property type="entry name" value="EXPRESSED PROTEIN"/>
    <property type="match status" value="1"/>
</dbReference>
<accession>A0A3B6HQN8</accession>
<evidence type="ECO:0000313" key="3">
    <source>
        <dbReference type="EnsemblPlants" id="TraesCS4A02G103500.1"/>
    </source>
</evidence>
<reference evidence="3" key="2">
    <citation type="submission" date="2018-10" db="UniProtKB">
        <authorList>
            <consortium name="EnsemblPlants"/>
        </authorList>
    </citation>
    <scope>IDENTIFICATION</scope>
</reference>
<reference evidence="3" key="1">
    <citation type="submission" date="2018-08" db="EMBL/GenBank/DDBJ databases">
        <authorList>
            <person name="Rossello M."/>
        </authorList>
    </citation>
    <scope>NUCLEOTIDE SEQUENCE [LARGE SCALE GENOMIC DNA]</scope>
    <source>
        <strain evidence="3">cv. Chinese Spring</strain>
    </source>
</reference>
<dbReference type="Proteomes" id="UP000019116">
    <property type="component" value="Chromosome 4A"/>
</dbReference>
<dbReference type="Gramene" id="TraesNOR4A03G02066070.2">
    <property type="protein sequence ID" value="TraesNOR4A03G02066070.2"/>
    <property type="gene ID" value="TraesNOR4A03G02066070"/>
</dbReference>
<keyword evidence="4" id="KW-1185">Reference proteome</keyword>
<evidence type="ECO:0000313" key="4">
    <source>
        <dbReference type="Proteomes" id="UP000019116"/>
    </source>
</evidence>
<keyword evidence="1" id="KW-1133">Transmembrane helix</keyword>
<dbReference type="PANTHER" id="PTHR33780:SF3">
    <property type="entry name" value="EXPRESSED PROTEIN"/>
    <property type="match status" value="1"/>
</dbReference>
<dbReference type="InterPro" id="IPR057713">
    <property type="entry name" value="DUF7953"/>
</dbReference>
<dbReference type="SMR" id="A0A3B6HQN8"/>
<keyword evidence="1" id="KW-0812">Transmembrane</keyword>
<name>A0A3B6HQN8_WHEAT</name>
<sequence length="243" mass="27937">MKRSGRLVKNENIDSIQDSSMMPHNLIHTPRNKNDKFCSGSSQFKFRGAFSSRLVTLDTIDIFTTHEWFSRPTVFFRCSGDNQTYLPDVKEANLIYTFKGEESWQPLTELPEKKCKRCGLYEQDMFRNDVFDEWELCSSDFKDGKYTHFKEGQFNATFLCPNCTVSVGDAAAHHSSSEVEAKKTSVAVTIIVSVLASVIVVLALFGAYKYWLKKKRERDQLRFLKLFEEGDDMDDELGLSNEL</sequence>
<proteinExistence type="predicted"/>
<protein>
    <recommendedName>
        <fullName evidence="2">DUF7953 domain-containing protein</fullName>
    </recommendedName>
</protein>
<dbReference type="Gramene" id="TraesWEE_scaffold_174223_01G000100.1">
    <property type="protein sequence ID" value="TraesWEE_scaffold_174223_01G000100.1"/>
    <property type="gene ID" value="TraesWEE_scaffold_174223_01G000100"/>
</dbReference>
<keyword evidence="1" id="KW-0472">Membrane</keyword>
<dbReference type="AlphaFoldDB" id="A0A3B6HQN8"/>
<feature type="transmembrane region" description="Helical" evidence="1">
    <location>
        <begin position="186"/>
        <end position="208"/>
    </location>
</feature>
<dbReference type="Pfam" id="PF25829">
    <property type="entry name" value="DUF7953"/>
    <property type="match status" value="1"/>
</dbReference>
<dbReference type="OrthoDB" id="2014701at2759"/>
<dbReference type="Gramene" id="TraesCS4A03G0212400.2">
    <property type="protein sequence ID" value="TraesCS4A03G0212400.2.CDS"/>
    <property type="gene ID" value="TraesCS4A03G0212400"/>
</dbReference>
<dbReference type="EnsemblPlants" id="TraesCS4A02G103500.1">
    <property type="protein sequence ID" value="TraesCS4A02G103500.1"/>
    <property type="gene ID" value="TraesCS4A02G103500"/>
</dbReference>
<gene>
    <name evidence="3" type="primary">LOC123097843</name>
</gene>
<dbReference type="PaxDb" id="4565-Traes_4AS_05DF3EE38.2"/>
<feature type="domain" description="DUF7953" evidence="2">
    <location>
        <begin position="53"/>
        <end position="161"/>
    </location>
</feature>
<evidence type="ECO:0000256" key="1">
    <source>
        <dbReference type="SAM" id="Phobius"/>
    </source>
</evidence>
<organism evidence="3">
    <name type="scientific">Triticum aestivum</name>
    <name type="common">Wheat</name>
    <dbReference type="NCBI Taxonomy" id="4565"/>
    <lineage>
        <taxon>Eukaryota</taxon>
        <taxon>Viridiplantae</taxon>
        <taxon>Streptophyta</taxon>
        <taxon>Embryophyta</taxon>
        <taxon>Tracheophyta</taxon>
        <taxon>Spermatophyta</taxon>
        <taxon>Magnoliopsida</taxon>
        <taxon>Liliopsida</taxon>
        <taxon>Poales</taxon>
        <taxon>Poaceae</taxon>
        <taxon>BOP clade</taxon>
        <taxon>Pooideae</taxon>
        <taxon>Triticodae</taxon>
        <taxon>Triticeae</taxon>
        <taxon>Triticinae</taxon>
        <taxon>Triticum</taxon>
    </lineage>
</organism>
<dbReference type="Gramene" id="TraesLAC4A03G01992930.2">
    <property type="protein sequence ID" value="TraesLAC4A03G01992930.2"/>
    <property type="gene ID" value="TraesLAC4A03G01992930"/>
</dbReference>
<dbReference type="Gramene" id="TraesCS4A02G103500.1">
    <property type="protein sequence ID" value="TraesCS4A02G103500.1"/>
    <property type="gene ID" value="TraesCS4A02G103500"/>
</dbReference>